<keyword evidence="3 6" id="KW-0731">Sigma factor</keyword>
<dbReference type="PANTHER" id="PTHR43133">
    <property type="entry name" value="RNA POLYMERASE ECF-TYPE SIGMA FACTO"/>
    <property type="match status" value="1"/>
</dbReference>
<dbReference type="Gene3D" id="1.10.1740.10">
    <property type="match status" value="1"/>
</dbReference>
<evidence type="ECO:0000256" key="4">
    <source>
        <dbReference type="ARBA" id="ARBA00023125"/>
    </source>
</evidence>
<accession>A0ABT9R1H8</accession>
<dbReference type="Pfam" id="PF08281">
    <property type="entry name" value="Sigma70_r4_2"/>
    <property type="match status" value="1"/>
</dbReference>
<comment type="similarity">
    <text evidence="1 6">Belongs to the sigma-70 factor family. ECF subfamily.</text>
</comment>
<name>A0ABT9R1H8_9ACTN</name>
<keyword evidence="2 6" id="KW-0805">Transcription regulation</keyword>
<reference evidence="10 11" key="1">
    <citation type="submission" date="2023-07" db="EMBL/GenBank/DDBJ databases">
        <title>Sequencing the genomes of 1000 actinobacteria strains.</title>
        <authorList>
            <person name="Klenk H.-P."/>
        </authorList>
    </citation>
    <scope>NUCLEOTIDE SEQUENCE [LARGE SCALE GENOMIC DNA]</scope>
    <source>
        <strain evidence="10 11">DSM 44109</strain>
    </source>
</reference>
<dbReference type="InterPro" id="IPR013325">
    <property type="entry name" value="RNA_pol_sigma_r2"/>
</dbReference>
<proteinExistence type="inferred from homology"/>
<dbReference type="SUPFAM" id="SSF88946">
    <property type="entry name" value="Sigma2 domain of RNA polymerase sigma factors"/>
    <property type="match status" value="1"/>
</dbReference>
<keyword evidence="4 6" id="KW-0238">DNA-binding</keyword>
<feature type="domain" description="RNA polymerase sigma factor 70 region 4 type 2" evidence="9">
    <location>
        <begin position="150"/>
        <end position="201"/>
    </location>
</feature>
<dbReference type="PROSITE" id="PS01063">
    <property type="entry name" value="SIGMA70_ECF"/>
    <property type="match status" value="1"/>
</dbReference>
<keyword evidence="11" id="KW-1185">Reference proteome</keyword>
<feature type="domain" description="RNA polymerase sigma-70 region 2" evidence="8">
    <location>
        <begin position="53"/>
        <end position="120"/>
    </location>
</feature>
<dbReference type="EMBL" id="JAUSRB010000002">
    <property type="protein sequence ID" value="MDP9863083.1"/>
    <property type="molecule type" value="Genomic_DNA"/>
</dbReference>
<evidence type="ECO:0000256" key="3">
    <source>
        <dbReference type="ARBA" id="ARBA00023082"/>
    </source>
</evidence>
<dbReference type="Gene3D" id="1.10.10.10">
    <property type="entry name" value="Winged helix-like DNA-binding domain superfamily/Winged helix DNA-binding domain"/>
    <property type="match status" value="1"/>
</dbReference>
<feature type="region of interest" description="Disordered" evidence="7">
    <location>
        <begin position="1"/>
        <end position="35"/>
    </location>
</feature>
<dbReference type="Pfam" id="PF04542">
    <property type="entry name" value="Sigma70_r2"/>
    <property type="match status" value="1"/>
</dbReference>
<evidence type="ECO:0000259" key="9">
    <source>
        <dbReference type="Pfam" id="PF08281"/>
    </source>
</evidence>
<evidence type="ECO:0000313" key="10">
    <source>
        <dbReference type="EMBL" id="MDP9863083.1"/>
    </source>
</evidence>
<dbReference type="InterPro" id="IPR007627">
    <property type="entry name" value="RNA_pol_sigma70_r2"/>
</dbReference>
<evidence type="ECO:0000256" key="5">
    <source>
        <dbReference type="ARBA" id="ARBA00023163"/>
    </source>
</evidence>
<dbReference type="InterPro" id="IPR013249">
    <property type="entry name" value="RNA_pol_sigma70_r4_t2"/>
</dbReference>
<dbReference type="CDD" id="cd06171">
    <property type="entry name" value="Sigma70_r4"/>
    <property type="match status" value="1"/>
</dbReference>
<dbReference type="InterPro" id="IPR039425">
    <property type="entry name" value="RNA_pol_sigma-70-like"/>
</dbReference>
<dbReference type="SUPFAM" id="SSF88659">
    <property type="entry name" value="Sigma3 and sigma4 domains of RNA polymerase sigma factors"/>
    <property type="match status" value="1"/>
</dbReference>
<dbReference type="InterPro" id="IPR036388">
    <property type="entry name" value="WH-like_DNA-bd_sf"/>
</dbReference>
<evidence type="ECO:0000259" key="8">
    <source>
        <dbReference type="Pfam" id="PF04542"/>
    </source>
</evidence>
<evidence type="ECO:0000256" key="6">
    <source>
        <dbReference type="RuleBase" id="RU000716"/>
    </source>
</evidence>
<evidence type="ECO:0000256" key="2">
    <source>
        <dbReference type="ARBA" id="ARBA00023015"/>
    </source>
</evidence>
<dbReference type="InterPro" id="IPR000838">
    <property type="entry name" value="RNA_pol_sigma70_ECF_CS"/>
</dbReference>
<organism evidence="10 11">
    <name type="scientific">Streptosporangium brasiliense</name>
    <dbReference type="NCBI Taxonomy" id="47480"/>
    <lineage>
        <taxon>Bacteria</taxon>
        <taxon>Bacillati</taxon>
        <taxon>Actinomycetota</taxon>
        <taxon>Actinomycetes</taxon>
        <taxon>Streptosporangiales</taxon>
        <taxon>Streptosporangiaceae</taxon>
        <taxon>Streptosporangium</taxon>
    </lineage>
</organism>
<sequence length="210" mass="23383">MVRDSGRELLPGASPRASPCGGISHDTAKEPPTDDDEAIARSLAGDLDAYEVLVTRYSALAHRTAAMLGAADEAEDVVQEAFVKAYRHLAGFRREAPFRPWLLRIVANETHNLTRSRGRRAELAVKLTELDPPGVEDPQDVAVDTDRRTRLLDMVRTLPEREREVVVCRYFLQLSEAETAQVLDLPVGTVKSRAFRGLKRLREEVGRDLA</sequence>
<dbReference type="Proteomes" id="UP001230426">
    <property type="component" value="Unassembled WGS sequence"/>
</dbReference>
<protein>
    <recommendedName>
        <fullName evidence="6">RNA polymerase sigma factor</fullName>
    </recommendedName>
</protein>
<evidence type="ECO:0000313" key="11">
    <source>
        <dbReference type="Proteomes" id="UP001230426"/>
    </source>
</evidence>
<dbReference type="InterPro" id="IPR014284">
    <property type="entry name" value="RNA_pol_sigma-70_dom"/>
</dbReference>
<dbReference type="InterPro" id="IPR013324">
    <property type="entry name" value="RNA_pol_sigma_r3/r4-like"/>
</dbReference>
<evidence type="ECO:0000256" key="7">
    <source>
        <dbReference type="SAM" id="MobiDB-lite"/>
    </source>
</evidence>
<dbReference type="RefSeq" id="WP_306859672.1">
    <property type="nucleotide sequence ID" value="NZ_JAUSRB010000002.1"/>
</dbReference>
<keyword evidence="5 6" id="KW-0804">Transcription</keyword>
<evidence type="ECO:0000256" key="1">
    <source>
        <dbReference type="ARBA" id="ARBA00010641"/>
    </source>
</evidence>
<gene>
    <name evidence="10" type="ORF">J2S55_002349</name>
</gene>
<dbReference type="NCBIfam" id="TIGR02937">
    <property type="entry name" value="sigma70-ECF"/>
    <property type="match status" value="1"/>
</dbReference>
<dbReference type="PANTHER" id="PTHR43133:SF51">
    <property type="entry name" value="RNA POLYMERASE SIGMA FACTOR"/>
    <property type="match status" value="1"/>
</dbReference>
<comment type="caution">
    <text evidence="10">The sequence shown here is derived from an EMBL/GenBank/DDBJ whole genome shotgun (WGS) entry which is preliminary data.</text>
</comment>